<accession>A0ABQ5XHX0</accession>
<proteinExistence type="predicted"/>
<protein>
    <recommendedName>
        <fullName evidence="4">HXXEE domain-containing protein</fullName>
    </recommendedName>
</protein>
<feature type="transmembrane region" description="Helical" evidence="1">
    <location>
        <begin position="71"/>
        <end position="91"/>
    </location>
</feature>
<evidence type="ECO:0000256" key="1">
    <source>
        <dbReference type="SAM" id="Phobius"/>
    </source>
</evidence>
<feature type="transmembrane region" description="Helical" evidence="1">
    <location>
        <begin position="6"/>
        <end position="24"/>
    </location>
</feature>
<dbReference type="Proteomes" id="UP001156627">
    <property type="component" value="Unassembled WGS sequence"/>
</dbReference>
<feature type="transmembrane region" description="Helical" evidence="1">
    <location>
        <begin position="45"/>
        <end position="65"/>
    </location>
</feature>
<sequence>MMSIYVLGPLFPIILGIHNVEEYFRHDDFIQSYPPRIARWLTRPIIRSAMVLLTLATAAVSLLTWIYRTPWLLDISLIADFALMLNAFSHVGRSLLHHSLTPGTLSALCLVLPYSLLVVATLRLSEGMSWSAMFRLMALGIPMIPVAVLVFLALGYALSFARRTTAR</sequence>
<gene>
    <name evidence="2" type="ORF">GCM10007898_41330</name>
</gene>
<keyword evidence="1" id="KW-1133">Transmembrane helix</keyword>
<organism evidence="2 3">
    <name type="scientific">Dyella flagellata</name>
    <dbReference type="NCBI Taxonomy" id="1867833"/>
    <lineage>
        <taxon>Bacteria</taxon>
        <taxon>Pseudomonadati</taxon>
        <taxon>Pseudomonadota</taxon>
        <taxon>Gammaproteobacteria</taxon>
        <taxon>Lysobacterales</taxon>
        <taxon>Rhodanobacteraceae</taxon>
        <taxon>Dyella</taxon>
    </lineage>
</organism>
<feature type="transmembrane region" description="Helical" evidence="1">
    <location>
        <begin position="103"/>
        <end position="124"/>
    </location>
</feature>
<dbReference type="EMBL" id="BSOA01000049">
    <property type="protein sequence ID" value="GLQ90557.1"/>
    <property type="molecule type" value="Genomic_DNA"/>
</dbReference>
<reference evidence="3" key="1">
    <citation type="journal article" date="2019" name="Int. J. Syst. Evol. Microbiol.">
        <title>The Global Catalogue of Microorganisms (GCM) 10K type strain sequencing project: providing services to taxonomists for standard genome sequencing and annotation.</title>
        <authorList>
            <consortium name="The Broad Institute Genomics Platform"/>
            <consortium name="The Broad Institute Genome Sequencing Center for Infectious Disease"/>
            <person name="Wu L."/>
            <person name="Ma J."/>
        </authorList>
    </citation>
    <scope>NUCLEOTIDE SEQUENCE [LARGE SCALE GENOMIC DNA]</scope>
    <source>
        <strain evidence="3">NBRC 111981</strain>
    </source>
</reference>
<evidence type="ECO:0008006" key="4">
    <source>
        <dbReference type="Google" id="ProtNLM"/>
    </source>
</evidence>
<feature type="transmembrane region" description="Helical" evidence="1">
    <location>
        <begin position="136"/>
        <end position="158"/>
    </location>
</feature>
<keyword evidence="1" id="KW-0812">Transmembrane</keyword>
<evidence type="ECO:0000313" key="2">
    <source>
        <dbReference type="EMBL" id="GLQ90557.1"/>
    </source>
</evidence>
<name>A0ABQ5XHX0_9GAMM</name>
<evidence type="ECO:0000313" key="3">
    <source>
        <dbReference type="Proteomes" id="UP001156627"/>
    </source>
</evidence>
<dbReference type="InterPro" id="IPR025671">
    <property type="entry name" value="HXXEE"/>
</dbReference>
<dbReference type="RefSeq" id="WP_284333964.1">
    <property type="nucleotide sequence ID" value="NZ_BSOA01000049.1"/>
</dbReference>
<keyword evidence="1" id="KW-0472">Membrane</keyword>
<keyword evidence="3" id="KW-1185">Reference proteome</keyword>
<dbReference type="Pfam" id="PF13787">
    <property type="entry name" value="HXXEE"/>
    <property type="match status" value="1"/>
</dbReference>
<comment type="caution">
    <text evidence="2">The sequence shown here is derived from an EMBL/GenBank/DDBJ whole genome shotgun (WGS) entry which is preliminary data.</text>
</comment>